<gene>
    <name evidence="2" type="ORF">OM960_00130</name>
</gene>
<evidence type="ECO:0000313" key="2">
    <source>
        <dbReference type="EMBL" id="MCW3779991.1"/>
    </source>
</evidence>
<organism evidence="2 3">
    <name type="scientific">Defluviimonas salinarum</name>
    <dbReference type="NCBI Taxonomy" id="2992147"/>
    <lineage>
        <taxon>Bacteria</taxon>
        <taxon>Pseudomonadati</taxon>
        <taxon>Pseudomonadota</taxon>
        <taxon>Alphaproteobacteria</taxon>
        <taxon>Rhodobacterales</taxon>
        <taxon>Paracoccaceae</taxon>
        <taxon>Albidovulum</taxon>
    </lineage>
</organism>
<name>A0ABT3IX87_9RHOB</name>
<accession>A0ABT3IX87</accession>
<evidence type="ECO:0000313" key="3">
    <source>
        <dbReference type="Proteomes" id="UP001207582"/>
    </source>
</evidence>
<dbReference type="Proteomes" id="UP001207582">
    <property type="component" value="Unassembled WGS sequence"/>
</dbReference>
<evidence type="ECO:0000256" key="1">
    <source>
        <dbReference type="SAM" id="MobiDB-lite"/>
    </source>
</evidence>
<comment type="caution">
    <text evidence="2">The sequence shown here is derived from an EMBL/GenBank/DDBJ whole genome shotgun (WGS) entry which is preliminary data.</text>
</comment>
<sequence length="91" mass="9304">MFAKKIESADHAHAALIADDDELTATFHEGKAAAADLGFEPAPADFPVNPADIAPDDASLGYSLGGNDRGVQSSGALVRATSMPRTMPGHG</sequence>
<dbReference type="EMBL" id="JAPDOG010000001">
    <property type="protein sequence ID" value="MCW3779991.1"/>
    <property type="molecule type" value="Genomic_DNA"/>
</dbReference>
<protein>
    <submittedName>
        <fullName evidence="2">Uncharacterized protein</fullName>
    </submittedName>
</protein>
<keyword evidence="3" id="KW-1185">Reference proteome</keyword>
<proteinExistence type="predicted"/>
<dbReference type="RefSeq" id="WP_264770681.1">
    <property type="nucleotide sequence ID" value="NZ_JAPDOG010000001.1"/>
</dbReference>
<feature type="region of interest" description="Disordered" evidence="1">
    <location>
        <begin position="71"/>
        <end position="91"/>
    </location>
</feature>
<reference evidence="2 3" key="1">
    <citation type="submission" date="2022-10" db="EMBL/GenBank/DDBJ databases">
        <title>Defluviimonas sp. CAU 1641 isolated from mud.</title>
        <authorList>
            <person name="Kim W."/>
        </authorList>
    </citation>
    <scope>NUCLEOTIDE SEQUENCE [LARGE SCALE GENOMIC DNA]</scope>
    <source>
        <strain evidence="2 3">CAU 1641</strain>
    </source>
</reference>